<dbReference type="PROSITE" id="PS50880">
    <property type="entry name" value="TOPRIM"/>
    <property type="match status" value="1"/>
</dbReference>
<evidence type="ECO:0000256" key="2">
    <source>
        <dbReference type="ARBA" id="ARBA00023029"/>
    </source>
</evidence>
<dbReference type="SMART" id="SM00436">
    <property type="entry name" value="TOP1Bc"/>
    <property type="match status" value="1"/>
</dbReference>
<dbReference type="GO" id="GO:0006265">
    <property type="term" value="P:DNA topological change"/>
    <property type="evidence" value="ECO:0007669"/>
    <property type="project" value="InterPro"/>
</dbReference>
<accession>F1LBG9</accession>
<dbReference type="SUPFAM" id="SSF56712">
    <property type="entry name" value="Prokaryotic type I DNA topoisomerase"/>
    <property type="match status" value="1"/>
</dbReference>
<keyword evidence="2 5" id="KW-0799">Topoisomerase</keyword>
<sequence>MMRALFVAEKNDAAKSIAAILSRGASARRDSRSKYNKIYQFNASLLNESNCAVAVTSVAGHLLQHRFPDAYKSWTETPMASLFSAPVLKGVIVGMEPIRETLIEETRLSDVLVIWTDCDREGEGIGAEVASVCLSVKPNMPVYRARFSEITASAIWHAVNNLGRLDRRVVDAVECRSELDLRIGAAFTRLQTLHLRSFYK</sequence>
<comment type="function">
    <text evidence="5">Introduces a single-strand break via transesterification at a target site in duplex DNA. Releases the supercoiling and torsional tension of DNA introduced during the DNA replication and transcription by transiently cleaving and rejoining one strand of the DNA duplex. The scissile phosphodiester is attacked by the catalytic tyrosine of the enzyme, resulting in the formation of a DNA-(5'-phosphotyrosyl)-enzyme intermediate and the expulsion of a 3'-OH DNA strand.</text>
</comment>
<dbReference type="GO" id="GO:0003677">
    <property type="term" value="F:DNA binding"/>
    <property type="evidence" value="ECO:0007669"/>
    <property type="project" value="UniProtKB-KW"/>
</dbReference>
<dbReference type="FunFam" id="3.40.50.140:FF:000003">
    <property type="entry name" value="DNA topoisomerase"/>
    <property type="match status" value="1"/>
</dbReference>
<dbReference type="InterPro" id="IPR000380">
    <property type="entry name" value="Topo_IA"/>
</dbReference>
<evidence type="ECO:0000313" key="7">
    <source>
        <dbReference type="EMBL" id="ADY47473.1"/>
    </source>
</evidence>
<dbReference type="InterPro" id="IPR023405">
    <property type="entry name" value="Topo_IA_core_domain"/>
</dbReference>
<evidence type="ECO:0000259" key="6">
    <source>
        <dbReference type="PROSITE" id="PS50880"/>
    </source>
</evidence>
<feature type="domain" description="Toprim" evidence="6">
    <location>
        <begin position="3"/>
        <end position="148"/>
    </location>
</feature>
<keyword evidence="4 5" id="KW-0413">Isomerase</keyword>
<dbReference type="Gene3D" id="3.40.50.140">
    <property type="match status" value="1"/>
</dbReference>
<dbReference type="EC" id="5.6.2.1" evidence="5"/>
<keyword evidence="3 5" id="KW-0238">DNA-binding</keyword>
<proteinExistence type="evidence at transcript level"/>
<dbReference type="GO" id="GO:0003917">
    <property type="term" value="F:DNA topoisomerase type I (single strand cut, ATP-independent) activity"/>
    <property type="evidence" value="ECO:0007669"/>
    <property type="project" value="UniProtKB-EC"/>
</dbReference>
<dbReference type="InterPro" id="IPR006171">
    <property type="entry name" value="TOPRIM_dom"/>
</dbReference>
<evidence type="ECO:0000256" key="1">
    <source>
        <dbReference type="ARBA" id="ARBA00009446"/>
    </source>
</evidence>
<dbReference type="GO" id="GO:0006281">
    <property type="term" value="P:DNA repair"/>
    <property type="evidence" value="ECO:0007669"/>
    <property type="project" value="TreeGrafter"/>
</dbReference>
<name>F1LBG9_ASCSU</name>
<evidence type="ECO:0000256" key="3">
    <source>
        <dbReference type="ARBA" id="ARBA00023125"/>
    </source>
</evidence>
<dbReference type="GO" id="GO:0031422">
    <property type="term" value="C:RecQ family helicase-topoisomerase III complex"/>
    <property type="evidence" value="ECO:0007669"/>
    <property type="project" value="TreeGrafter"/>
</dbReference>
<dbReference type="InterPro" id="IPR013824">
    <property type="entry name" value="Topo_IA_cen_sub1"/>
</dbReference>
<evidence type="ECO:0000256" key="4">
    <source>
        <dbReference type="ARBA" id="ARBA00023235"/>
    </source>
</evidence>
<dbReference type="InterPro" id="IPR003601">
    <property type="entry name" value="Topo_IA_2"/>
</dbReference>
<dbReference type="EMBL" id="JI176388">
    <property type="protein sequence ID" value="ADY47473.1"/>
    <property type="molecule type" value="mRNA"/>
</dbReference>
<dbReference type="CDD" id="cd03362">
    <property type="entry name" value="TOPRIM_TopoIA_TopoIII"/>
    <property type="match status" value="1"/>
</dbReference>
<dbReference type="GO" id="GO:0005634">
    <property type="term" value="C:nucleus"/>
    <property type="evidence" value="ECO:0007669"/>
    <property type="project" value="TreeGrafter"/>
</dbReference>
<dbReference type="Gene3D" id="1.10.460.10">
    <property type="entry name" value="Topoisomerase I, domain 2"/>
    <property type="match status" value="1"/>
</dbReference>
<dbReference type="AlphaFoldDB" id="F1LBG9"/>
<comment type="catalytic activity">
    <reaction evidence="5">
        <text>ATP-independent breakage of single-stranded DNA, followed by passage and rejoining.</text>
        <dbReference type="EC" id="5.6.2.1"/>
    </reaction>
</comment>
<dbReference type="GO" id="GO:0006310">
    <property type="term" value="P:DNA recombination"/>
    <property type="evidence" value="ECO:0007669"/>
    <property type="project" value="TreeGrafter"/>
</dbReference>
<reference evidence="7" key="1">
    <citation type="journal article" date="2011" name="Genome Res.">
        <title>Deep small RNA sequencing from the nematode Ascaris reveals conservation, functional diversification, and novel developmental profiles.</title>
        <authorList>
            <person name="Wang J."/>
            <person name="Czech B."/>
            <person name="Crunk A."/>
            <person name="Wallace A."/>
            <person name="Mitreva M."/>
            <person name="Hannon G.J."/>
            <person name="Davis R.E."/>
        </authorList>
    </citation>
    <scope>NUCLEOTIDE SEQUENCE</scope>
</reference>
<comment type="similarity">
    <text evidence="1 5">Belongs to the type IA topoisomerase family.</text>
</comment>
<dbReference type="PANTHER" id="PTHR11390">
    <property type="entry name" value="PROKARYOTIC DNA TOPOISOMERASE"/>
    <property type="match status" value="1"/>
</dbReference>
<protein>
    <recommendedName>
        <fullName evidence="5">DNA topoisomerase</fullName>
        <ecNumber evidence="5">5.6.2.1</ecNumber>
    </recommendedName>
</protein>
<evidence type="ECO:0000256" key="5">
    <source>
        <dbReference type="RuleBase" id="RU362092"/>
    </source>
</evidence>
<dbReference type="InterPro" id="IPR034144">
    <property type="entry name" value="TOPRIM_TopoIII"/>
</dbReference>
<dbReference type="SMART" id="SM00493">
    <property type="entry name" value="TOPRIM"/>
    <property type="match status" value="1"/>
</dbReference>
<organism evidence="7">
    <name type="scientific">Ascaris suum</name>
    <name type="common">Pig roundworm</name>
    <name type="synonym">Ascaris lumbricoides</name>
    <dbReference type="NCBI Taxonomy" id="6253"/>
    <lineage>
        <taxon>Eukaryota</taxon>
        <taxon>Metazoa</taxon>
        <taxon>Ecdysozoa</taxon>
        <taxon>Nematoda</taxon>
        <taxon>Chromadorea</taxon>
        <taxon>Rhabditida</taxon>
        <taxon>Spirurina</taxon>
        <taxon>Ascaridomorpha</taxon>
        <taxon>Ascaridoidea</taxon>
        <taxon>Ascarididae</taxon>
        <taxon>Ascaris</taxon>
    </lineage>
</organism>
<dbReference type="PANTHER" id="PTHR11390:SF21">
    <property type="entry name" value="DNA TOPOISOMERASE 3-ALPHA"/>
    <property type="match status" value="1"/>
</dbReference>
<dbReference type="Pfam" id="PF01751">
    <property type="entry name" value="Toprim"/>
    <property type="match status" value="1"/>
</dbReference>